<dbReference type="EMBL" id="AP019299">
    <property type="protein sequence ID" value="BBG99167.1"/>
    <property type="molecule type" value="Genomic_DNA"/>
</dbReference>
<organism evidence="1">
    <name type="scientific">Prunus dulcis</name>
    <name type="common">Almond</name>
    <name type="synonym">Amygdalus dulcis</name>
    <dbReference type="NCBI Taxonomy" id="3755"/>
    <lineage>
        <taxon>Eukaryota</taxon>
        <taxon>Viridiplantae</taxon>
        <taxon>Streptophyta</taxon>
        <taxon>Embryophyta</taxon>
        <taxon>Tracheophyta</taxon>
        <taxon>Spermatophyta</taxon>
        <taxon>Magnoliopsida</taxon>
        <taxon>eudicotyledons</taxon>
        <taxon>Gunneridae</taxon>
        <taxon>Pentapetalae</taxon>
        <taxon>rosids</taxon>
        <taxon>fabids</taxon>
        <taxon>Rosales</taxon>
        <taxon>Rosaceae</taxon>
        <taxon>Amygdaloideae</taxon>
        <taxon>Amygdaleae</taxon>
        <taxon>Prunus</taxon>
    </lineage>
</organism>
<accession>A0A4Y1R5A2</accession>
<name>A0A4Y1R5A2_PRUDU</name>
<sequence>MERNFLRDIISVRHKGRTSFSEQSLTMIIQQFLGYQEKFYFNPGDTGFCSSIFTHKGSLSIGVSLNVVLSDWMITILLLGNNAGRPK</sequence>
<reference evidence="1" key="1">
    <citation type="journal article" date="2019" name="Science">
        <title>Mutation of a bHLH transcription factor allowed almond domestication.</title>
        <authorList>
            <person name="Sanchez-Perez R."/>
            <person name="Pavan S."/>
            <person name="Mazzeo R."/>
            <person name="Moldovan C."/>
            <person name="Aiese Cigliano R."/>
            <person name="Del Cueto J."/>
            <person name="Ricciardi F."/>
            <person name="Lotti C."/>
            <person name="Ricciardi L."/>
            <person name="Dicenta F."/>
            <person name="Lopez-Marques R.L."/>
            <person name="Lindberg Moller B."/>
        </authorList>
    </citation>
    <scope>NUCLEOTIDE SEQUENCE</scope>
</reference>
<gene>
    <name evidence="1" type="ORF">Prudu_008768</name>
</gene>
<dbReference type="AlphaFoldDB" id="A0A4Y1R5A2"/>
<evidence type="ECO:0000313" key="1">
    <source>
        <dbReference type="EMBL" id="BBG99167.1"/>
    </source>
</evidence>
<proteinExistence type="predicted"/>
<protein>
    <submittedName>
        <fullName evidence="1">Nitrilase-like protein 1</fullName>
    </submittedName>
</protein>